<dbReference type="GO" id="GO:0005886">
    <property type="term" value="C:plasma membrane"/>
    <property type="evidence" value="ECO:0007669"/>
    <property type="project" value="UniProtKB-SubCell"/>
</dbReference>
<feature type="transmembrane region" description="Helical" evidence="7">
    <location>
        <begin position="491"/>
        <end position="511"/>
    </location>
</feature>
<dbReference type="InterPro" id="IPR050250">
    <property type="entry name" value="Macrolide_Exporter_MacB"/>
</dbReference>
<keyword evidence="11" id="KW-1185">Reference proteome</keyword>
<evidence type="ECO:0000256" key="4">
    <source>
        <dbReference type="ARBA" id="ARBA00022989"/>
    </source>
</evidence>
<keyword evidence="3 7" id="KW-0812">Transmembrane</keyword>
<dbReference type="GO" id="GO:0022857">
    <property type="term" value="F:transmembrane transporter activity"/>
    <property type="evidence" value="ECO:0007669"/>
    <property type="project" value="TreeGrafter"/>
</dbReference>
<dbReference type="PANTHER" id="PTHR30572:SF4">
    <property type="entry name" value="ABC TRANSPORTER PERMEASE YTRF"/>
    <property type="match status" value="1"/>
</dbReference>
<reference evidence="10" key="2">
    <citation type="submission" date="2020-09" db="EMBL/GenBank/DDBJ databases">
        <authorList>
            <person name="Sun Q."/>
            <person name="Zhou Y."/>
        </authorList>
    </citation>
    <scope>NUCLEOTIDE SEQUENCE</scope>
    <source>
        <strain evidence="10">CGMCC 4.5737</strain>
    </source>
</reference>
<accession>A0A8J3C9X5</accession>
<reference evidence="10" key="1">
    <citation type="journal article" date="2014" name="Int. J. Syst. Evol. Microbiol.">
        <title>Complete genome sequence of Corynebacterium casei LMG S-19264T (=DSM 44701T), isolated from a smear-ripened cheese.</title>
        <authorList>
            <consortium name="US DOE Joint Genome Institute (JGI-PGF)"/>
            <person name="Walter F."/>
            <person name="Albersmeier A."/>
            <person name="Kalinowski J."/>
            <person name="Ruckert C."/>
        </authorList>
    </citation>
    <scope>NUCLEOTIDE SEQUENCE</scope>
    <source>
        <strain evidence="10">CGMCC 4.5737</strain>
    </source>
</reference>
<feature type="domain" description="ABC3 transporter permease C-terminal" evidence="8">
    <location>
        <begin position="721"/>
        <end position="835"/>
    </location>
</feature>
<evidence type="ECO:0000256" key="2">
    <source>
        <dbReference type="ARBA" id="ARBA00022475"/>
    </source>
</evidence>
<evidence type="ECO:0000256" key="6">
    <source>
        <dbReference type="ARBA" id="ARBA00038076"/>
    </source>
</evidence>
<feature type="domain" description="MacB-like periplasmic core" evidence="9">
    <location>
        <begin position="19"/>
        <end position="230"/>
    </location>
</feature>
<dbReference type="InterPro" id="IPR003838">
    <property type="entry name" value="ABC3_permease_C"/>
</dbReference>
<feature type="transmembrane region" description="Helical" evidence="7">
    <location>
        <begin position="763"/>
        <end position="790"/>
    </location>
</feature>
<comment type="similarity">
    <text evidence="6">Belongs to the ABC-4 integral membrane protein family.</text>
</comment>
<protein>
    <submittedName>
        <fullName evidence="10">ABC transporter</fullName>
    </submittedName>
</protein>
<keyword evidence="4 7" id="KW-1133">Transmembrane helix</keyword>
<evidence type="ECO:0000256" key="3">
    <source>
        <dbReference type="ARBA" id="ARBA00022692"/>
    </source>
</evidence>
<evidence type="ECO:0000256" key="1">
    <source>
        <dbReference type="ARBA" id="ARBA00004651"/>
    </source>
</evidence>
<dbReference type="Pfam" id="PF02687">
    <property type="entry name" value="FtsX"/>
    <property type="match status" value="2"/>
</dbReference>
<feature type="domain" description="MacB-like periplasmic core" evidence="9">
    <location>
        <begin position="490"/>
        <end position="687"/>
    </location>
</feature>
<dbReference type="Proteomes" id="UP000637578">
    <property type="component" value="Unassembled WGS sequence"/>
</dbReference>
<name>A0A8J3C9X5_9PSEU</name>
<feature type="transmembrane region" description="Helical" evidence="7">
    <location>
        <begin position="716"/>
        <end position="742"/>
    </location>
</feature>
<keyword evidence="2" id="KW-1003">Cell membrane</keyword>
<feature type="transmembrane region" description="Helical" evidence="7">
    <location>
        <begin position="260"/>
        <end position="287"/>
    </location>
</feature>
<dbReference type="Pfam" id="PF12704">
    <property type="entry name" value="MacB_PCD"/>
    <property type="match status" value="2"/>
</dbReference>
<evidence type="ECO:0000313" key="10">
    <source>
        <dbReference type="EMBL" id="GGM62504.1"/>
    </source>
</evidence>
<evidence type="ECO:0000259" key="8">
    <source>
        <dbReference type="Pfam" id="PF02687"/>
    </source>
</evidence>
<comment type="caution">
    <text evidence="10">The sequence shown here is derived from an EMBL/GenBank/DDBJ whole genome shotgun (WGS) entry which is preliminary data.</text>
</comment>
<comment type="subcellular location">
    <subcellularLocation>
        <location evidence="1">Cell membrane</location>
        <topology evidence="1">Multi-pass membrane protein</topology>
    </subcellularLocation>
</comment>
<gene>
    <name evidence="10" type="ORF">GCM10012275_36500</name>
</gene>
<dbReference type="AlphaFoldDB" id="A0A8J3C9X5"/>
<feature type="transmembrane region" description="Helical" evidence="7">
    <location>
        <begin position="308"/>
        <end position="334"/>
    </location>
</feature>
<evidence type="ECO:0000256" key="5">
    <source>
        <dbReference type="ARBA" id="ARBA00023136"/>
    </source>
</evidence>
<organism evidence="10 11">
    <name type="scientific">Longimycelium tulufanense</name>
    <dbReference type="NCBI Taxonomy" id="907463"/>
    <lineage>
        <taxon>Bacteria</taxon>
        <taxon>Bacillati</taxon>
        <taxon>Actinomycetota</taxon>
        <taxon>Actinomycetes</taxon>
        <taxon>Pseudonocardiales</taxon>
        <taxon>Pseudonocardiaceae</taxon>
        <taxon>Longimycelium</taxon>
    </lineage>
</organism>
<dbReference type="EMBL" id="BMMK01000017">
    <property type="protein sequence ID" value="GGM62504.1"/>
    <property type="molecule type" value="Genomic_DNA"/>
</dbReference>
<dbReference type="InterPro" id="IPR025857">
    <property type="entry name" value="MacB_PCD"/>
</dbReference>
<proteinExistence type="inferred from homology"/>
<feature type="transmembrane region" description="Helical" evidence="7">
    <location>
        <begin position="407"/>
        <end position="426"/>
    </location>
</feature>
<evidence type="ECO:0000259" key="9">
    <source>
        <dbReference type="Pfam" id="PF12704"/>
    </source>
</evidence>
<sequence length="842" mass="85635">MTVFRSVLAEVRQRPARLLLTGLAVLVATAFAAGTLLFTDTLRATVRDGVSGVPEGAAVVVDARHPAAGETAEGGPEGLDPALATRVAELPGVADTRAVREGPVALARTGGTADPGYWRVVSDSFQGSLSSYQILRGSAPSGPGEVALTREAADRLGLGVGDRVVLRPGADAADREVTVTALTLGPFLEGSGTVVAPDDTAAELGARSVSRLLVAAQPGVAPAELTKHVANLVSGQGKAHDAGQLRQERLAEHVRSFDQVLVLLSIFTGMAMVSAAIVVAATFRIVVAQRRRQTALLRCVGAGRGQVVASLLAEAALSGLVAGVLGAVLAWLLGQGTVALVRNWLDQPQLHLQVSLGGLVLCVGLAVLVTVLAAVLPAVSGSRVPPVAALGAAPTVDVGQGVTRLRWVLAGLLATGSGGLAALALATSRGDLPTLTAVACSGMLAFGALAAAAPIILSRLARLLAWLVQDLGKIPLRVAVGNVLRMPRRTAATTLVLALGVAMVSAVLVGVSSARASVDEQLAGSRPAALVISPAFPDGPGIAPEVVSELRALPAAGYVTASTETRAGVGDVRGLARGTELSEFPPLRRGVVYEGALTDLGPGRVGLYKDVAERLGKHAGDQLTLHKDGRRVTLTVAAVYRNAGSLGSFALNPTDLAALDPSARVTRVLLDPAPNHDRNQLRAAVDRALAGNTNVVVQAPGDERAAFEEISRVATLIALGLVGITVLVAVVGVGTTLSLSVVERTQESGLLRALGLQRAGVAAALAWEAVLFGGSAAVLGITAGTGYGVLTLTAMSVFEVIAIPYEQLVVVALGLVALLLVASAGPARRASRTTPLQALATE</sequence>
<keyword evidence="5 7" id="KW-0472">Membrane</keyword>
<feature type="transmembrane region" description="Helical" evidence="7">
    <location>
        <begin position="354"/>
        <end position="376"/>
    </location>
</feature>
<evidence type="ECO:0000313" key="11">
    <source>
        <dbReference type="Proteomes" id="UP000637578"/>
    </source>
</evidence>
<feature type="transmembrane region" description="Helical" evidence="7">
    <location>
        <begin position="802"/>
        <end position="822"/>
    </location>
</feature>
<feature type="transmembrane region" description="Helical" evidence="7">
    <location>
        <begin position="432"/>
        <end position="457"/>
    </location>
</feature>
<feature type="domain" description="ABC3 transporter permease C-terminal" evidence="8">
    <location>
        <begin position="266"/>
        <end position="384"/>
    </location>
</feature>
<evidence type="ECO:0000256" key="7">
    <source>
        <dbReference type="SAM" id="Phobius"/>
    </source>
</evidence>
<dbReference type="PANTHER" id="PTHR30572">
    <property type="entry name" value="MEMBRANE COMPONENT OF TRANSPORTER-RELATED"/>
    <property type="match status" value="1"/>
</dbReference>